<feature type="non-terminal residue" evidence="1">
    <location>
        <position position="481"/>
    </location>
</feature>
<evidence type="ECO:0000313" key="1">
    <source>
        <dbReference type="EMBL" id="OON21725.1"/>
    </source>
</evidence>
<dbReference type="Gene3D" id="2.130.10.10">
    <property type="entry name" value="YVTN repeat-like/Quinoprotein amine dehydrogenase"/>
    <property type="match status" value="1"/>
</dbReference>
<dbReference type="SUPFAM" id="SSF50978">
    <property type="entry name" value="WD40 repeat-like"/>
    <property type="match status" value="1"/>
</dbReference>
<dbReference type="AlphaFoldDB" id="A0A1S8X4R8"/>
<name>A0A1S8X4R8_OPIVI</name>
<evidence type="ECO:0000313" key="2">
    <source>
        <dbReference type="Proteomes" id="UP000243686"/>
    </source>
</evidence>
<proteinExistence type="predicted"/>
<reference evidence="1 2" key="1">
    <citation type="submission" date="2015-03" db="EMBL/GenBank/DDBJ databases">
        <title>Draft genome of the nematode, Opisthorchis viverrini.</title>
        <authorList>
            <person name="Mitreva M."/>
        </authorList>
    </citation>
    <scope>NUCLEOTIDE SEQUENCE [LARGE SCALE GENOMIC DNA]</scope>
    <source>
        <strain evidence="1">Khon Kaen</strain>
    </source>
</reference>
<evidence type="ECO:0008006" key="3">
    <source>
        <dbReference type="Google" id="ProtNLM"/>
    </source>
</evidence>
<gene>
    <name evidence="1" type="ORF">X801_02375</name>
</gene>
<dbReference type="Proteomes" id="UP000243686">
    <property type="component" value="Unassembled WGS sequence"/>
</dbReference>
<accession>A0A1S8X4R8</accession>
<dbReference type="Pfam" id="PF00400">
    <property type="entry name" value="WD40"/>
    <property type="match status" value="1"/>
</dbReference>
<sequence length="481" mass="51854">MFSLGLKRLGVSRRRSLLRDSGHLSANLNGPFKRPHSKRCEVKHVVRERHQNYLNDAEIVQVDVDEDAIRGGEAGFGGGFMGSPQWFGTPIPKATGRKEPLVIEPAYLLIPRSDSHVGPCTSLICLPVVGEGFTRIVSGHLNGWIVMWIFEKRRPAIQWIGHPDTHIPTCDVTFCHMSFWPGVAPTGDLDSSTAYYLAHVPRGGEEEDSSTRESGCAVEVVELPKNVIVVHTEAGDVGSATIGSSNSGMCMALQGIPRHPNAKWNQSCLVLVANEAGQLLLFGDGVVLARLNDCLGTGIPIMAMSLQPIPAILQKEDKLKLLVALGGPSGGSADEPSQMDLLFVQLVFDETDCGNPVLRPISNQIPCANVGVSSLSWRQDGRLVAVGQWDGQIRLVECCVKQKPTVRCLGWLTSLGGLDEGELLGDWAATTVTKPHGPMIDQKSTTIRSCFFTPGSDWLVSAAPANAGAAGSILVWDVYRT</sequence>
<dbReference type="EMBL" id="KV892014">
    <property type="protein sequence ID" value="OON21725.1"/>
    <property type="molecule type" value="Genomic_DNA"/>
</dbReference>
<dbReference type="InterPro" id="IPR001680">
    <property type="entry name" value="WD40_rpt"/>
</dbReference>
<protein>
    <recommendedName>
        <fullName evidence="3">WD domain, G-beta repeat protein</fullName>
    </recommendedName>
</protein>
<dbReference type="InterPro" id="IPR036322">
    <property type="entry name" value="WD40_repeat_dom_sf"/>
</dbReference>
<dbReference type="InterPro" id="IPR015943">
    <property type="entry name" value="WD40/YVTN_repeat-like_dom_sf"/>
</dbReference>
<organism evidence="1 2">
    <name type="scientific">Opisthorchis viverrini</name>
    <name type="common">Southeast Asian liver fluke</name>
    <dbReference type="NCBI Taxonomy" id="6198"/>
    <lineage>
        <taxon>Eukaryota</taxon>
        <taxon>Metazoa</taxon>
        <taxon>Spiralia</taxon>
        <taxon>Lophotrochozoa</taxon>
        <taxon>Platyhelminthes</taxon>
        <taxon>Trematoda</taxon>
        <taxon>Digenea</taxon>
        <taxon>Opisthorchiida</taxon>
        <taxon>Opisthorchiata</taxon>
        <taxon>Opisthorchiidae</taxon>
        <taxon>Opisthorchis</taxon>
    </lineage>
</organism>
<keyword evidence="2" id="KW-1185">Reference proteome</keyword>